<dbReference type="InterPro" id="IPR003594">
    <property type="entry name" value="HATPase_dom"/>
</dbReference>
<sequence>MKRIREGLLMPGGAGRRGFLRDMPVRWLILSLTGLAVALPVLCGGLLLESTSRDLVLDTYAASLADSVAAAKDIDGHTPGQIGQEAERRLSWLTNHYQFTLYITQGLEALYSRDYQLAPQTNSFPLSWEALGQVQREASRTLLFQDLYRGQLLYVCTKLQNGMTLVCIFPTAQFRVTAERFWMVILLAMLFAGAMLFGANLLLKRLVTDPLEQLVYEIRNPDLPTRTEGYLDWKNEIGRLCDAYRSRAQEFSDSLAKINQLNDQKRESELDVLQNQINSHFIYNTLNNIQWLASDGRTEDVIATVRALDCLLRACSHNEDELVTIEEELGYVDAYLTAQKIRFGDVFDYSFEIDVLLIQMKIPKFILQPIVENSIYHGFINCNRQNGQIKISVSRRGHRIDIRVADNGIGIEKERIRAVLSNRYKSSGRYMGVALGNVNRRIKLLCGREYGLGIRSEYGRYTLVEVTIPITL</sequence>
<keyword evidence="1" id="KW-0808">Transferase</keyword>
<keyword evidence="3" id="KW-0472">Membrane</keyword>
<dbReference type="InterPro" id="IPR036890">
    <property type="entry name" value="HATPase_C_sf"/>
</dbReference>
<dbReference type="InterPro" id="IPR005467">
    <property type="entry name" value="His_kinase_dom"/>
</dbReference>
<protein>
    <recommendedName>
        <fullName evidence="4">Histidine kinase domain-containing protein</fullName>
    </recommendedName>
</protein>
<gene>
    <name evidence="5" type="ORF">B5F11_08120</name>
</gene>
<dbReference type="GO" id="GO:0000155">
    <property type="term" value="F:phosphorelay sensor kinase activity"/>
    <property type="evidence" value="ECO:0007669"/>
    <property type="project" value="InterPro"/>
</dbReference>
<dbReference type="Pfam" id="PF06580">
    <property type="entry name" value="His_kinase"/>
    <property type="match status" value="1"/>
</dbReference>
<dbReference type="GO" id="GO:0016020">
    <property type="term" value="C:membrane"/>
    <property type="evidence" value="ECO:0007669"/>
    <property type="project" value="InterPro"/>
</dbReference>
<dbReference type="PANTHER" id="PTHR34220">
    <property type="entry name" value="SENSOR HISTIDINE KINASE YPDA"/>
    <property type="match status" value="1"/>
</dbReference>
<keyword evidence="1" id="KW-0418">Kinase</keyword>
<feature type="domain" description="Histidine kinase" evidence="4">
    <location>
        <begin position="366"/>
        <end position="472"/>
    </location>
</feature>
<comment type="caution">
    <text evidence="5">The sequence shown here is derived from an EMBL/GenBank/DDBJ whole genome shotgun (WGS) entry which is preliminary data.</text>
</comment>
<feature type="transmembrane region" description="Helical" evidence="3">
    <location>
        <begin position="27"/>
        <end position="48"/>
    </location>
</feature>
<keyword evidence="3" id="KW-0812">Transmembrane</keyword>
<dbReference type="Gene3D" id="3.30.565.10">
    <property type="entry name" value="Histidine kinase-like ATPase, C-terminal domain"/>
    <property type="match status" value="1"/>
</dbReference>
<dbReference type="PANTHER" id="PTHR34220:SF7">
    <property type="entry name" value="SENSOR HISTIDINE KINASE YPDA"/>
    <property type="match status" value="1"/>
</dbReference>
<dbReference type="AlphaFoldDB" id="A0A1Y4N2T1"/>
<evidence type="ECO:0000313" key="5">
    <source>
        <dbReference type="EMBL" id="OUP69603.1"/>
    </source>
</evidence>
<keyword evidence="3" id="KW-1133">Transmembrane helix</keyword>
<dbReference type="Pfam" id="PF02518">
    <property type="entry name" value="HATPase_c"/>
    <property type="match status" value="1"/>
</dbReference>
<name>A0A1Y4N2T1_9FIRM</name>
<evidence type="ECO:0000313" key="6">
    <source>
        <dbReference type="Proteomes" id="UP000196386"/>
    </source>
</evidence>
<dbReference type="EMBL" id="NFKP01000008">
    <property type="protein sequence ID" value="OUP69603.1"/>
    <property type="molecule type" value="Genomic_DNA"/>
</dbReference>
<evidence type="ECO:0000256" key="1">
    <source>
        <dbReference type="ARBA" id="ARBA00022777"/>
    </source>
</evidence>
<reference evidence="6" key="1">
    <citation type="submission" date="2017-04" db="EMBL/GenBank/DDBJ databases">
        <title>Function of individual gut microbiota members based on whole genome sequencing of pure cultures obtained from chicken caecum.</title>
        <authorList>
            <person name="Medvecky M."/>
            <person name="Cejkova D."/>
            <person name="Polansky O."/>
            <person name="Karasova D."/>
            <person name="Kubasova T."/>
            <person name="Cizek A."/>
            <person name="Rychlik I."/>
        </authorList>
    </citation>
    <scope>NUCLEOTIDE SEQUENCE [LARGE SCALE GENOMIC DNA]</scope>
    <source>
        <strain evidence="6">An175</strain>
    </source>
</reference>
<dbReference type="SMART" id="SM00387">
    <property type="entry name" value="HATPase_c"/>
    <property type="match status" value="1"/>
</dbReference>
<dbReference type="SUPFAM" id="SSF55874">
    <property type="entry name" value="ATPase domain of HSP90 chaperone/DNA topoisomerase II/histidine kinase"/>
    <property type="match status" value="1"/>
</dbReference>
<keyword evidence="2" id="KW-0902">Two-component regulatory system</keyword>
<feature type="transmembrane region" description="Helical" evidence="3">
    <location>
        <begin position="181"/>
        <end position="203"/>
    </location>
</feature>
<organism evidence="5 6">
    <name type="scientific">Anaerotruncus colihominis</name>
    <dbReference type="NCBI Taxonomy" id="169435"/>
    <lineage>
        <taxon>Bacteria</taxon>
        <taxon>Bacillati</taxon>
        <taxon>Bacillota</taxon>
        <taxon>Clostridia</taxon>
        <taxon>Eubacteriales</taxon>
        <taxon>Oscillospiraceae</taxon>
        <taxon>Anaerotruncus</taxon>
    </lineage>
</organism>
<proteinExistence type="predicted"/>
<dbReference type="Proteomes" id="UP000196386">
    <property type="component" value="Unassembled WGS sequence"/>
</dbReference>
<evidence type="ECO:0000259" key="4">
    <source>
        <dbReference type="PROSITE" id="PS50109"/>
    </source>
</evidence>
<dbReference type="InterPro" id="IPR010559">
    <property type="entry name" value="Sig_transdc_His_kin_internal"/>
</dbReference>
<accession>A0A1Y4N2T1</accession>
<evidence type="ECO:0000256" key="3">
    <source>
        <dbReference type="SAM" id="Phobius"/>
    </source>
</evidence>
<dbReference type="PROSITE" id="PS50109">
    <property type="entry name" value="HIS_KIN"/>
    <property type="match status" value="1"/>
</dbReference>
<dbReference type="InterPro" id="IPR050640">
    <property type="entry name" value="Bact_2-comp_sensor_kinase"/>
</dbReference>
<evidence type="ECO:0000256" key="2">
    <source>
        <dbReference type="ARBA" id="ARBA00023012"/>
    </source>
</evidence>